<evidence type="ECO:0000259" key="7">
    <source>
        <dbReference type="Pfam" id="PF03600"/>
    </source>
</evidence>
<keyword evidence="9" id="KW-1185">Reference proteome</keyword>
<feature type="transmembrane region" description="Helical" evidence="6">
    <location>
        <begin position="115"/>
        <end position="131"/>
    </location>
</feature>
<comment type="subcellular location">
    <subcellularLocation>
        <location evidence="1">Membrane</location>
        <topology evidence="1">Multi-pass membrane protein</topology>
    </subcellularLocation>
</comment>
<gene>
    <name evidence="8" type="ORF">A3Q29_16150</name>
</gene>
<keyword evidence="3 6" id="KW-0812">Transmembrane</keyword>
<dbReference type="InterPro" id="IPR004680">
    <property type="entry name" value="Cit_transptr-like_dom"/>
</dbReference>
<feature type="domain" description="Citrate transporter-like" evidence="7">
    <location>
        <begin position="15"/>
        <end position="385"/>
    </location>
</feature>
<evidence type="ECO:0000256" key="2">
    <source>
        <dbReference type="ARBA" id="ARBA00022448"/>
    </source>
</evidence>
<dbReference type="PANTHER" id="PTHR30354:SF26">
    <property type="entry name" value="TRANSPORTER, PUTATIVE-RELATED"/>
    <property type="match status" value="1"/>
</dbReference>
<organism evidence="8 9">
    <name type="scientific">Providencia stuartii</name>
    <dbReference type="NCBI Taxonomy" id="588"/>
    <lineage>
        <taxon>Bacteria</taxon>
        <taxon>Pseudomonadati</taxon>
        <taxon>Pseudomonadota</taxon>
        <taxon>Gammaproteobacteria</taxon>
        <taxon>Enterobacterales</taxon>
        <taxon>Morganellaceae</taxon>
        <taxon>Providencia</taxon>
    </lineage>
</organism>
<proteinExistence type="predicted"/>
<dbReference type="PANTHER" id="PTHR30354">
    <property type="entry name" value="GNT FAMILY GLUCONATE TRANSPORTER"/>
    <property type="match status" value="1"/>
</dbReference>
<dbReference type="GO" id="GO:0005886">
    <property type="term" value="C:plasma membrane"/>
    <property type="evidence" value="ECO:0007669"/>
    <property type="project" value="TreeGrafter"/>
</dbReference>
<evidence type="ECO:0000256" key="1">
    <source>
        <dbReference type="ARBA" id="ARBA00004141"/>
    </source>
</evidence>
<dbReference type="AlphaFoldDB" id="A0A1S1HU77"/>
<feature type="transmembrane region" description="Helical" evidence="6">
    <location>
        <begin position="7"/>
        <end position="40"/>
    </location>
</feature>
<evidence type="ECO:0000256" key="6">
    <source>
        <dbReference type="SAM" id="Phobius"/>
    </source>
</evidence>
<feature type="transmembrane region" description="Helical" evidence="6">
    <location>
        <begin position="418"/>
        <end position="437"/>
    </location>
</feature>
<evidence type="ECO:0000313" key="9">
    <source>
        <dbReference type="Proteomes" id="UP000179588"/>
    </source>
</evidence>
<evidence type="ECO:0000313" key="8">
    <source>
        <dbReference type="EMBL" id="OHT24936.1"/>
    </source>
</evidence>
<keyword evidence="2" id="KW-0813">Transport</keyword>
<dbReference type="Pfam" id="PF03600">
    <property type="entry name" value="CitMHS"/>
    <property type="match status" value="1"/>
</dbReference>
<evidence type="ECO:0000256" key="4">
    <source>
        <dbReference type="ARBA" id="ARBA00022989"/>
    </source>
</evidence>
<evidence type="ECO:0000256" key="5">
    <source>
        <dbReference type="ARBA" id="ARBA00023136"/>
    </source>
</evidence>
<feature type="transmembrane region" description="Helical" evidence="6">
    <location>
        <begin position="246"/>
        <end position="274"/>
    </location>
</feature>
<dbReference type="InterPro" id="IPR003474">
    <property type="entry name" value="Glcn_transporter"/>
</dbReference>
<dbReference type="EMBL" id="LVIE01000090">
    <property type="protein sequence ID" value="OHT24936.1"/>
    <property type="molecule type" value="Genomic_DNA"/>
</dbReference>
<dbReference type="GO" id="GO:0015128">
    <property type="term" value="F:gluconate transmembrane transporter activity"/>
    <property type="evidence" value="ECO:0007669"/>
    <property type="project" value="InterPro"/>
</dbReference>
<feature type="transmembrane region" description="Helical" evidence="6">
    <location>
        <begin position="60"/>
        <end position="80"/>
    </location>
</feature>
<accession>A0A1S1HU77</accession>
<feature type="transmembrane region" description="Helical" evidence="6">
    <location>
        <begin position="178"/>
        <end position="198"/>
    </location>
</feature>
<keyword evidence="5 6" id="KW-0472">Membrane</keyword>
<dbReference type="InterPro" id="IPR014738">
    <property type="entry name" value="Citrate_transporter"/>
</dbReference>
<comment type="caution">
    <text evidence="8">The sequence shown here is derived from an EMBL/GenBank/DDBJ whole genome shotgun (WGS) entry which is preliminary data.</text>
</comment>
<dbReference type="OrthoDB" id="5329450at2"/>
<dbReference type="Proteomes" id="UP000179588">
    <property type="component" value="Unassembled WGS sequence"/>
</dbReference>
<feature type="transmembrane region" description="Helical" evidence="6">
    <location>
        <begin position="294"/>
        <end position="311"/>
    </location>
</feature>
<dbReference type="RefSeq" id="WP_070926174.1">
    <property type="nucleotide sequence ID" value="NZ_CANMXG010000002.1"/>
</dbReference>
<sequence>MLTIIGILIILSIVTLLMMGKVSPIIAMSCIPFIGALIAGYSIPEISTFFESGINKVSKVAAMFLFAILFFSLMKDLHIFDPIIRLMVKMTRGNVIIVCVMTTLIAGIVHLDGSGAATFLIIIPALLPLYRQLGMSPYLMLLLMCTSMGIMNMVPWGGPLGRASAVTGIDASTLWQGLIPVQIIGMVGAAIFAALMGVREKRRIAAAAQKGTTPYLADSLLPANEQFSDVEQQINKPQKPWINGGLIIASIICLAFGLLSAPYVFMIALSIALLVNFPNPKDQMKVLSQHAPQALGMVAIILAAGAFLGILSDGGMLKSIAEDLTAILPTEWVSKIHIFVGILGVPMDIFTSTDAYYFALLPIIQQIAETAGVDPSAVVYAMAIGNNAGTFVSPFSPAAWLAMGLAGIDMGRHLRYSFGWIWLFSFFTLGIGALLGLY</sequence>
<feature type="transmembrane region" description="Helical" evidence="6">
    <location>
        <begin position="138"/>
        <end position="158"/>
    </location>
</feature>
<dbReference type="GO" id="GO:0015137">
    <property type="term" value="F:citrate transmembrane transporter activity"/>
    <property type="evidence" value="ECO:0007669"/>
    <property type="project" value="InterPro"/>
</dbReference>
<evidence type="ECO:0000256" key="3">
    <source>
        <dbReference type="ARBA" id="ARBA00022692"/>
    </source>
</evidence>
<name>A0A1S1HU77_PROST</name>
<keyword evidence="4 6" id="KW-1133">Transmembrane helix</keyword>
<dbReference type="NCBIfam" id="TIGR00784">
    <property type="entry name" value="citMHS"/>
    <property type="match status" value="1"/>
</dbReference>
<reference evidence="8 9" key="1">
    <citation type="submission" date="2016-03" db="EMBL/GenBank/DDBJ databases">
        <title>Genome sequence of Providencia stuartii strain, isolated from the salivary glands of larval Lucilia sericata.</title>
        <authorList>
            <person name="Yuan Y."/>
            <person name="Zhang Y."/>
            <person name="Fu S."/>
            <person name="Crippen T.L."/>
            <person name="Visi D."/>
            <person name="Benbow M.E."/>
            <person name="Allen M."/>
            <person name="Tomberlin J.K."/>
            <person name="Sze S.-H."/>
            <person name="Tarone A.M."/>
        </authorList>
    </citation>
    <scope>NUCLEOTIDE SEQUENCE [LARGE SCALE GENOMIC DNA]</scope>
    <source>
        <strain evidence="8 9">Crippen</strain>
    </source>
</reference>
<protein>
    <submittedName>
        <fullName evidence="8">Citrate transporter</fullName>
    </submittedName>
</protein>
<feature type="transmembrane region" description="Helical" evidence="6">
    <location>
        <begin position="92"/>
        <end position="109"/>
    </location>
</feature>